<feature type="domain" description="DUF7824" evidence="2">
    <location>
        <begin position="424"/>
        <end position="637"/>
    </location>
</feature>
<protein>
    <submittedName>
        <fullName evidence="3">Uncharacterized protein</fullName>
    </submittedName>
</protein>
<dbReference type="InterPro" id="IPR045472">
    <property type="entry name" value="DUF6493"/>
</dbReference>
<sequence length="902" mass="95458">MINTDQRFIPANPVEAAIHAGDVDAMAAALRALSPAQRAKLRGSLRALDKTLRDIYWDKSRKLPRWWGGQASTEQFACAAAAVFVCGTARDHADVYLWTDKVFGCLDLLEAGALRRLAGVMVRSAPHQFHRAQRLIVEGHSDRPDGEEYIIGLIGAPDFAPLGMSLPELVQADPALLAGPVLRVFEVQGAGLKNLASVDSQARESGNTWSAAFMEWIRLGHFTRAQLLGCTLGTLEQDWPQARAGWFSRFHETLAPTPAEMAPFATRYLGLCQSRIAPTVTMAMGALAVLFKSGHVDAGQVLGALAPVMSAPVKSQIDRALKLADQVVRQHPASARAASALVQLALAHEAPEVHKKVIARLAAWGFDLDTRSALEAVLPLVSASNRDALAALVGVGAAAPEAKPLVTPQAPRMRPSPLDPARALAPLDDIDELVQAMASIFENEGHPDQFERALDGLARQLPLSEQARERLQPVFARALDVLASGPWYARWYVQPLATALARFAAVAAGPVTLAPGKIKQSASAELSRRIDDLIVFAGRHSGLSSLCTSTHRGGFIAPDALVARLAAHLEAGVPSSQDEQVRALLRLASGDWPAARAAARALPQDPFVQALRYALGDDVAIGSERALFVAAARIRHPGGDDAALLAAYGIAGPDGACAARYAWDVHPELEYGEPVVRLRVTVTPAHSDADLPYMAMRRRGESSDCLESELLYGATILPSCLDAFFACGVSRIGSNIDWRIAQWDDRAFLGVLLDAATPVTPIATSLLALALGGKEPGQTALAVDALVAVVLEARCGIALLAGDIRKILLSRLGKAARYANSLASAARADAAMPGAVCALLCAVIDSGEEAPPKDTGALLELLLELSLGHAVVLAPETAAMIGSLKLSGKGKAAQKALLAHLG</sequence>
<dbReference type="RefSeq" id="WP_243491605.1">
    <property type="nucleotide sequence ID" value="NZ_CP063361.1"/>
</dbReference>
<accession>A0ABY4A6H1</accession>
<name>A0ABY4A6H1_9BURK</name>
<evidence type="ECO:0000313" key="4">
    <source>
        <dbReference type="Proteomes" id="UP000831532"/>
    </source>
</evidence>
<organism evidence="3 4">
    <name type="scientific">Massilia violaceinigra</name>
    <dbReference type="NCBI Taxonomy" id="2045208"/>
    <lineage>
        <taxon>Bacteria</taxon>
        <taxon>Pseudomonadati</taxon>
        <taxon>Pseudomonadota</taxon>
        <taxon>Betaproteobacteria</taxon>
        <taxon>Burkholderiales</taxon>
        <taxon>Oxalobacteraceae</taxon>
        <taxon>Telluria group</taxon>
        <taxon>Massilia</taxon>
    </lineage>
</organism>
<dbReference type="Pfam" id="PF25148">
    <property type="entry name" value="DUF7824"/>
    <property type="match status" value="1"/>
</dbReference>
<keyword evidence="4" id="KW-1185">Reference proteome</keyword>
<gene>
    <name evidence="3" type="ORF">INH39_01055</name>
</gene>
<evidence type="ECO:0000313" key="3">
    <source>
        <dbReference type="EMBL" id="UOD30378.1"/>
    </source>
</evidence>
<evidence type="ECO:0000259" key="2">
    <source>
        <dbReference type="Pfam" id="PF25148"/>
    </source>
</evidence>
<dbReference type="Proteomes" id="UP000831532">
    <property type="component" value="Chromosome"/>
</dbReference>
<reference evidence="3 4" key="1">
    <citation type="submission" date="2020-10" db="EMBL/GenBank/DDBJ databases">
        <title>Genome analysis of Massilia species.</title>
        <authorList>
            <person name="Jung D.-H."/>
        </authorList>
    </citation>
    <scope>NUCLEOTIDE SEQUENCE [LARGE SCALE GENOMIC DNA]</scope>
    <source>
        <strain evidence="4">sipir</strain>
    </source>
</reference>
<evidence type="ECO:0000259" key="1">
    <source>
        <dbReference type="Pfam" id="PF20103"/>
    </source>
</evidence>
<dbReference type="InterPro" id="IPR056726">
    <property type="entry name" value="DUF7824"/>
</dbReference>
<proteinExistence type="predicted"/>
<feature type="domain" description="DUF6493" evidence="1">
    <location>
        <begin position="195"/>
        <end position="311"/>
    </location>
</feature>
<dbReference type="Pfam" id="PF20103">
    <property type="entry name" value="DUF6493"/>
    <property type="match status" value="1"/>
</dbReference>
<dbReference type="EMBL" id="CP063361">
    <property type="protein sequence ID" value="UOD30378.1"/>
    <property type="molecule type" value="Genomic_DNA"/>
</dbReference>